<name>A0A9X0QFV0_9BACT</name>
<evidence type="ECO:0000256" key="1">
    <source>
        <dbReference type="SAM" id="MobiDB-lite"/>
    </source>
</evidence>
<feature type="compositionally biased region" description="Basic and acidic residues" evidence="1">
    <location>
        <begin position="70"/>
        <end position="89"/>
    </location>
</feature>
<feature type="compositionally biased region" description="Low complexity" evidence="1">
    <location>
        <begin position="29"/>
        <end position="50"/>
    </location>
</feature>
<organism evidence="2 3">
    <name type="scientific">Tunturiibacter gelidiferens</name>
    <dbReference type="NCBI Taxonomy" id="3069689"/>
    <lineage>
        <taxon>Bacteria</taxon>
        <taxon>Pseudomonadati</taxon>
        <taxon>Acidobacteriota</taxon>
        <taxon>Terriglobia</taxon>
        <taxon>Terriglobales</taxon>
        <taxon>Acidobacteriaceae</taxon>
        <taxon>Tunturiibacter</taxon>
    </lineage>
</organism>
<comment type="caution">
    <text evidence="2">The sequence shown here is derived from an EMBL/GenBank/DDBJ whole genome shotgun (WGS) entry which is preliminary data.</text>
</comment>
<dbReference type="Proteomes" id="UP000535182">
    <property type="component" value="Unassembled WGS sequence"/>
</dbReference>
<evidence type="ECO:0000313" key="3">
    <source>
        <dbReference type="Proteomes" id="UP000535182"/>
    </source>
</evidence>
<evidence type="ECO:0000313" key="2">
    <source>
        <dbReference type="EMBL" id="MBB5329475.1"/>
    </source>
</evidence>
<dbReference type="AlphaFoldDB" id="A0A9X0QFV0"/>
<sequence>MAAVRLETLRLSRTRSAVSNFARDDMSFGASDGSGKNNDNSNGNSRSLSGMTTRKATAQQWQQQIPFGDDNEKGNSKPARFVDDNQEGRRKQRQESVLGC</sequence>
<reference evidence="2 3" key="1">
    <citation type="submission" date="2020-08" db="EMBL/GenBank/DDBJ databases">
        <title>Genomic Encyclopedia of Type Strains, Phase IV (KMG-V): Genome sequencing to study the core and pangenomes of soil and plant-associated prokaryotes.</title>
        <authorList>
            <person name="Whitman W."/>
        </authorList>
    </citation>
    <scope>NUCLEOTIDE SEQUENCE [LARGE SCALE GENOMIC DNA]</scope>
    <source>
        <strain evidence="2 3">X5P2</strain>
    </source>
</reference>
<feature type="compositionally biased region" description="Polar residues" evidence="1">
    <location>
        <begin position="51"/>
        <end position="65"/>
    </location>
</feature>
<proteinExistence type="predicted"/>
<gene>
    <name evidence="2" type="ORF">HDF14_003093</name>
</gene>
<dbReference type="EMBL" id="JACHEB010000006">
    <property type="protein sequence ID" value="MBB5329475.1"/>
    <property type="molecule type" value="Genomic_DNA"/>
</dbReference>
<accession>A0A9X0QFV0</accession>
<keyword evidence="3" id="KW-1185">Reference proteome</keyword>
<protein>
    <submittedName>
        <fullName evidence="2">Uncharacterized protein</fullName>
    </submittedName>
</protein>
<feature type="region of interest" description="Disordered" evidence="1">
    <location>
        <begin position="14"/>
        <end position="100"/>
    </location>
</feature>